<comment type="caution">
    <text evidence="1">The sequence shown here is derived from an EMBL/GenBank/DDBJ whole genome shotgun (WGS) entry which is preliminary data.</text>
</comment>
<dbReference type="AlphaFoldDB" id="A0A8K0CB93"/>
<sequence length="364" mass="41365">MVKQIGAATSGKRGINVSMIARVSAASTFVPPAIIFPHVYYKEHMINNAQPGTNGIATSSGQAFPLAFTAGNITAGFRVTAISPFNEEVFEYHEILPAEMTNRTYNVEPAEPQSPEALPLWQNICDESRSETPPTSVALRQTVSEKKASKVTVTDTPEKQRIKEEKIEKTKSCLMKRNAERAVEFLSSSSEDAPSKDNRPLIFSESSWVLVRYEVTDRTKRHVYCAGKVLEITEKDDSVKFLRKQRIQFAFPNVDDCLATVIILDLPVADLIPLRYVDPYLLNQMQRKRVDRQKKFEEIVAKKKKAWKSCLNSKLPEAYEKYKNVKKVVKDKVIEAKNKQWEKFGHKMEKHAKGNKKRNTVQNN</sequence>
<evidence type="ECO:0000313" key="1">
    <source>
        <dbReference type="EMBL" id="KAF2882919.1"/>
    </source>
</evidence>
<proteinExistence type="predicted"/>
<gene>
    <name evidence="1" type="ORF">ILUMI_23254</name>
</gene>
<name>A0A8K0CB93_IGNLU</name>
<keyword evidence="2" id="KW-1185">Reference proteome</keyword>
<protein>
    <submittedName>
        <fullName evidence="1">Uncharacterized protein</fullName>
    </submittedName>
</protein>
<accession>A0A8K0CB93</accession>
<organism evidence="1 2">
    <name type="scientific">Ignelater luminosus</name>
    <name type="common">Cucubano</name>
    <name type="synonym">Pyrophorus luminosus</name>
    <dbReference type="NCBI Taxonomy" id="2038154"/>
    <lineage>
        <taxon>Eukaryota</taxon>
        <taxon>Metazoa</taxon>
        <taxon>Ecdysozoa</taxon>
        <taxon>Arthropoda</taxon>
        <taxon>Hexapoda</taxon>
        <taxon>Insecta</taxon>
        <taxon>Pterygota</taxon>
        <taxon>Neoptera</taxon>
        <taxon>Endopterygota</taxon>
        <taxon>Coleoptera</taxon>
        <taxon>Polyphaga</taxon>
        <taxon>Elateriformia</taxon>
        <taxon>Elateroidea</taxon>
        <taxon>Elateridae</taxon>
        <taxon>Agrypninae</taxon>
        <taxon>Pyrophorini</taxon>
        <taxon>Ignelater</taxon>
    </lineage>
</organism>
<evidence type="ECO:0000313" key="2">
    <source>
        <dbReference type="Proteomes" id="UP000801492"/>
    </source>
</evidence>
<reference evidence="1" key="1">
    <citation type="submission" date="2019-08" db="EMBL/GenBank/DDBJ databases">
        <title>The genome of the North American firefly Photinus pyralis.</title>
        <authorList>
            <consortium name="Photinus pyralis genome working group"/>
            <person name="Fallon T.R."/>
            <person name="Sander Lower S.E."/>
            <person name="Weng J.-K."/>
        </authorList>
    </citation>
    <scope>NUCLEOTIDE SEQUENCE</scope>
    <source>
        <strain evidence="1">TRF0915ILg1</strain>
        <tissue evidence="1">Whole body</tissue>
    </source>
</reference>
<dbReference type="EMBL" id="VTPC01090581">
    <property type="protein sequence ID" value="KAF2882919.1"/>
    <property type="molecule type" value="Genomic_DNA"/>
</dbReference>
<dbReference type="Proteomes" id="UP000801492">
    <property type="component" value="Unassembled WGS sequence"/>
</dbReference>